<organism evidence="1 2">
    <name type="scientific">Burkholderia thailandensis</name>
    <dbReference type="NCBI Taxonomy" id="57975"/>
    <lineage>
        <taxon>Bacteria</taxon>
        <taxon>Pseudomonadati</taxon>
        <taxon>Pseudomonadota</taxon>
        <taxon>Betaproteobacteria</taxon>
        <taxon>Burkholderiales</taxon>
        <taxon>Burkholderiaceae</taxon>
        <taxon>Burkholderia</taxon>
        <taxon>pseudomallei group</taxon>
    </lineage>
</organism>
<dbReference type="EMBL" id="QXCT01000001">
    <property type="protein sequence ID" value="MDW9250870.1"/>
    <property type="molecule type" value="Genomic_DNA"/>
</dbReference>
<name>A0AAW9CIT2_BURTH</name>
<dbReference type="Proteomes" id="UP001272137">
    <property type="component" value="Unassembled WGS sequence"/>
</dbReference>
<proteinExistence type="predicted"/>
<sequence length="38" mass="4080">MTTRTAAQRAGGRAPRRNRVAVRFSGHSSACLPAYFSA</sequence>
<comment type="caution">
    <text evidence="1">The sequence shown here is derived from an EMBL/GenBank/DDBJ whole genome shotgun (WGS) entry which is preliminary data.</text>
</comment>
<gene>
    <name evidence="1" type="ORF">C7S16_4223</name>
</gene>
<evidence type="ECO:0000313" key="2">
    <source>
        <dbReference type="Proteomes" id="UP001272137"/>
    </source>
</evidence>
<dbReference type="AlphaFoldDB" id="A0AAW9CIT2"/>
<accession>A0AAW9CIT2</accession>
<protein>
    <submittedName>
        <fullName evidence="1">Uncharacterized protein</fullName>
    </submittedName>
</protein>
<evidence type="ECO:0000313" key="1">
    <source>
        <dbReference type="EMBL" id="MDW9250870.1"/>
    </source>
</evidence>
<reference evidence="1" key="1">
    <citation type="submission" date="2018-08" db="EMBL/GenBank/DDBJ databases">
        <title>Identification of Burkholderia cepacia strains that express a Burkholderia pseudomallei-like capsular polysaccharide.</title>
        <authorList>
            <person name="Burtnick M.N."/>
            <person name="Vongsouvath M."/>
            <person name="Newton P."/>
            <person name="Wuthiekanun V."/>
            <person name="Limmathurotsakul D."/>
            <person name="Brett P.J."/>
            <person name="Chantratita N."/>
            <person name="Dance D.A."/>
        </authorList>
    </citation>
    <scope>NUCLEOTIDE SEQUENCE</scope>
    <source>
        <strain evidence="1">SBXCC001</strain>
    </source>
</reference>